<comment type="caution">
    <text evidence="2">The sequence shown here is derived from an EMBL/GenBank/DDBJ whole genome shotgun (WGS) entry which is preliminary data.</text>
</comment>
<feature type="compositionally biased region" description="Low complexity" evidence="1">
    <location>
        <begin position="12"/>
        <end position="31"/>
    </location>
</feature>
<name>A0A397SZT3_9GLOM</name>
<dbReference type="AlphaFoldDB" id="A0A397SZT3"/>
<feature type="compositionally biased region" description="Basic and acidic residues" evidence="1">
    <location>
        <begin position="32"/>
        <end position="43"/>
    </location>
</feature>
<feature type="region of interest" description="Disordered" evidence="1">
    <location>
        <begin position="1"/>
        <end position="68"/>
    </location>
</feature>
<feature type="region of interest" description="Disordered" evidence="1">
    <location>
        <begin position="145"/>
        <end position="178"/>
    </location>
</feature>
<dbReference type="OrthoDB" id="2405187at2759"/>
<sequence>MRSSSRHHRSSTGHSSSGRSSRTTTSQNNNIIDRRNDLIHRGIDVLPSTNTRHSAPDSSPLFHDHNSPLPSLQRLSAWHTRRGYNLISDLHPHQRTERRSSFADDFYSTSEMSHPYDSDDSHFSHILSPIPRRYDSRFAATTLNSLPVGPGEHELLDSNDNNNSSRTEQRGSASGEVC</sequence>
<protein>
    <submittedName>
        <fullName evidence="2">Uncharacterized protein</fullName>
    </submittedName>
</protein>
<dbReference type="EMBL" id="QKYT01000144">
    <property type="protein sequence ID" value="RIA91720.1"/>
    <property type="molecule type" value="Genomic_DNA"/>
</dbReference>
<organism evidence="2 3">
    <name type="scientific">Glomus cerebriforme</name>
    <dbReference type="NCBI Taxonomy" id="658196"/>
    <lineage>
        <taxon>Eukaryota</taxon>
        <taxon>Fungi</taxon>
        <taxon>Fungi incertae sedis</taxon>
        <taxon>Mucoromycota</taxon>
        <taxon>Glomeromycotina</taxon>
        <taxon>Glomeromycetes</taxon>
        <taxon>Glomerales</taxon>
        <taxon>Glomeraceae</taxon>
        <taxon>Glomus</taxon>
    </lineage>
</organism>
<evidence type="ECO:0000313" key="2">
    <source>
        <dbReference type="EMBL" id="RIA91720.1"/>
    </source>
</evidence>
<gene>
    <name evidence="2" type="ORF">C1645_766867</name>
</gene>
<accession>A0A397SZT3</accession>
<dbReference type="Proteomes" id="UP000265703">
    <property type="component" value="Unassembled WGS sequence"/>
</dbReference>
<evidence type="ECO:0000313" key="3">
    <source>
        <dbReference type="Proteomes" id="UP000265703"/>
    </source>
</evidence>
<feature type="compositionally biased region" description="Polar residues" evidence="1">
    <location>
        <begin position="47"/>
        <end position="57"/>
    </location>
</feature>
<reference evidence="2 3" key="1">
    <citation type="submission" date="2018-06" db="EMBL/GenBank/DDBJ databases">
        <title>Comparative genomics reveals the genomic features of Rhizophagus irregularis, R. cerebriforme, R. diaphanum and Gigaspora rosea, and their symbiotic lifestyle signature.</title>
        <authorList>
            <person name="Morin E."/>
            <person name="San Clemente H."/>
            <person name="Chen E.C.H."/>
            <person name="De La Providencia I."/>
            <person name="Hainaut M."/>
            <person name="Kuo A."/>
            <person name="Kohler A."/>
            <person name="Murat C."/>
            <person name="Tang N."/>
            <person name="Roy S."/>
            <person name="Loubradou J."/>
            <person name="Henrissat B."/>
            <person name="Grigoriev I.V."/>
            <person name="Corradi N."/>
            <person name="Roux C."/>
            <person name="Martin F.M."/>
        </authorList>
    </citation>
    <scope>NUCLEOTIDE SEQUENCE [LARGE SCALE GENOMIC DNA]</scope>
    <source>
        <strain evidence="2 3">DAOM 227022</strain>
    </source>
</reference>
<keyword evidence="3" id="KW-1185">Reference proteome</keyword>
<feature type="compositionally biased region" description="Basic residues" evidence="1">
    <location>
        <begin position="1"/>
        <end position="11"/>
    </location>
</feature>
<proteinExistence type="predicted"/>
<evidence type="ECO:0000256" key="1">
    <source>
        <dbReference type="SAM" id="MobiDB-lite"/>
    </source>
</evidence>